<dbReference type="SUPFAM" id="SSF51445">
    <property type="entry name" value="(Trans)glycosidases"/>
    <property type="match status" value="1"/>
</dbReference>
<dbReference type="AlphaFoldDB" id="A0A3Q9UJX2"/>
<dbReference type="OrthoDB" id="5526311at2"/>
<proteinExistence type="inferred from homology"/>
<feature type="domain" description="Glycoside hydrolase family 29 N-terminal" evidence="8">
    <location>
        <begin position="18"/>
        <end position="339"/>
    </location>
</feature>
<dbReference type="STRING" id="1122997.GCA_000425285_01690"/>
<keyword evidence="5" id="KW-0378">Hydrolase</keyword>
<dbReference type="PANTHER" id="PTHR10030:SF37">
    <property type="entry name" value="ALPHA-L-FUCOSIDASE-RELATED"/>
    <property type="match status" value="1"/>
</dbReference>
<feature type="site" description="May be important for catalysis" evidence="7">
    <location>
        <position position="272"/>
    </location>
</feature>
<keyword evidence="11" id="KW-1185">Reference proteome</keyword>
<accession>A0A3Q9UJX2</accession>
<evidence type="ECO:0000259" key="8">
    <source>
        <dbReference type="Pfam" id="PF01120"/>
    </source>
</evidence>
<dbReference type="InterPro" id="IPR000933">
    <property type="entry name" value="Glyco_hydro_29"/>
</dbReference>
<evidence type="ECO:0000256" key="3">
    <source>
        <dbReference type="ARBA" id="ARBA00012662"/>
    </source>
</evidence>
<dbReference type="GO" id="GO:0004560">
    <property type="term" value="F:alpha-L-fucosidase activity"/>
    <property type="evidence" value="ECO:0007669"/>
    <property type="project" value="InterPro"/>
</dbReference>
<evidence type="ECO:0000256" key="2">
    <source>
        <dbReference type="ARBA" id="ARBA00007951"/>
    </source>
</evidence>
<evidence type="ECO:0000313" key="11">
    <source>
        <dbReference type="Proteomes" id="UP000277858"/>
    </source>
</evidence>
<dbReference type="KEGG" id="aji:C0Z10_13240"/>
<dbReference type="InterPro" id="IPR057739">
    <property type="entry name" value="Glyco_hydro_29_N"/>
</dbReference>
<dbReference type="RefSeq" id="WP_051238330.1">
    <property type="nucleotide sequence ID" value="NZ_CP025570.1"/>
</dbReference>
<dbReference type="EC" id="3.2.1.51" evidence="3"/>
<keyword evidence="6" id="KW-0326">Glycosidase</keyword>
<dbReference type="GO" id="GO:0006004">
    <property type="term" value="P:fucose metabolic process"/>
    <property type="evidence" value="ECO:0007669"/>
    <property type="project" value="InterPro"/>
</dbReference>
<dbReference type="InterPro" id="IPR016286">
    <property type="entry name" value="FUC_metazoa-typ"/>
</dbReference>
<dbReference type="GO" id="GO:0016139">
    <property type="term" value="P:glycoside catabolic process"/>
    <property type="evidence" value="ECO:0007669"/>
    <property type="project" value="TreeGrafter"/>
</dbReference>
<name>A0A3Q9UJX2_9ACTN</name>
<dbReference type="PANTHER" id="PTHR10030">
    <property type="entry name" value="ALPHA-L-FUCOSIDASE"/>
    <property type="match status" value="1"/>
</dbReference>
<dbReference type="Gene3D" id="3.20.20.80">
    <property type="entry name" value="Glycosidases"/>
    <property type="match status" value="1"/>
</dbReference>
<evidence type="ECO:0000313" key="12">
    <source>
        <dbReference type="Proteomes" id="UP000285875"/>
    </source>
</evidence>
<reference evidence="10 11" key="2">
    <citation type="submission" date="2018-12" db="EMBL/GenBank/DDBJ databases">
        <authorList>
            <consortium name="Pathogen Informatics"/>
        </authorList>
    </citation>
    <scope>NUCLEOTIDE SEQUENCE [LARGE SCALE GENOMIC DNA]</scope>
    <source>
        <strain evidence="10 11">NCTC13652</strain>
    </source>
</reference>
<dbReference type="GO" id="GO:0005764">
    <property type="term" value="C:lysosome"/>
    <property type="evidence" value="ECO:0007669"/>
    <property type="project" value="TreeGrafter"/>
</dbReference>
<evidence type="ECO:0000256" key="7">
    <source>
        <dbReference type="PIRSR" id="PIRSR001092-1"/>
    </source>
</evidence>
<dbReference type="PIRSF" id="PIRSF001092">
    <property type="entry name" value="Alpha-L-fucosidase"/>
    <property type="match status" value="1"/>
</dbReference>
<sequence length="441" mass="49168">MAQQLGRPEPLDPRFDRSAWWREDRFGMFIHWGAYAVPARGEWVRSYERLSVADYQPAIDAFDPDPDFDAWAATAAAAGMRYVVLTAKHHDGYALFDTALSDYSTVATLGRDFVAEFLAAFRARGIKVGLYFSLLDWARPDFPHHGDLQHPMRDAVEFRDHRPDLASYRAFMHGQVREICSHYGPLDILWFDFSYAGMGPDQWGAAELIRIVRELQPGAVLDNRLEGSGPEPGSILTGDPTPWSGDFTSPEQVIPAEGIRDAAGRPVPWESCLTLNNHWGYCRHDADWKTAPMLIHKLVECVAKGGNMLLNVGPDARGTFPAQSREILAGIGEWMDANADSIRGCGPAGLPKPDWGWWTAGRGRLYAHVMESPIGPLQLQGLRRDQIDDVHLLSDGSQVPVVDAWSVADHPEEAFVSFGPQPEWTYPLPDPVDTVLEVTLR</sequence>
<evidence type="ECO:0000256" key="5">
    <source>
        <dbReference type="ARBA" id="ARBA00022801"/>
    </source>
</evidence>
<comment type="similarity">
    <text evidence="2">Belongs to the glycosyl hydrolase 29 family.</text>
</comment>
<evidence type="ECO:0000256" key="1">
    <source>
        <dbReference type="ARBA" id="ARBA00004071"/>
    </source>
</evidence>
<gene>
    <name evidence="9" type="ORF">C0Z10_13240</name>
    <name evidence="10" type="ORF">NCTC13652_01495</name>
</gene>
<reference evidence="9" key="3">
    <citation type="journal article" date="2019" name="Microorganisms">
        <title>Red-Brown Pigmentation of Acidipropionibacterium jensenii Is Tied to Haemolytic Activity and cyl-Like Gene Cluster.</title>
        <authorList>
            <person name="Deptula P."/>
            <person name="Loivamaa I."/>
            <person name="Smolander O.P."/>
            <person name="Laine P."/>
            <person name="Roberts R.J."/>
            <person name="Piironen V."/>
            <person name="Paulin L."/>
            <person name="Savijoki K."/>
            <person name="Auvinen P."/>
            <person name="Varmanen P."/>
        </authorList>
    </citation>
    <scope>NUCLEOTIDE SEQUENCE</scope>
    <source>
        <strain evidence="9">JS280</strain>
    </source>
</reference>
<evidence type="ECO:0000313" key="10">
    <source>
        <dbReference type="EMBL" id="VEI03295.1"/>
    </source>
</evidence>
<evidence type="ECO:0000256" key="4">
    <source>
        <dbReference type="ARBA" id="ARBA00022729"/>
    </source>
</evidence>
<dbReference type="InterPro" id="IPR017853">
    <property type="entry name" value="GH"/>
</dbReference>
<dbReference type="GeneID" id="82884337"/>
<keyword evidence="4" id="KW-0732">Signal</keyword>
<comment type="function">
    <text evidence="1">Alpha-L-fucosidase is responsible for hydrolyzing the alpha-1,6-linked fucose joined to the reducing-end N-acetylglucosamine of the carbohydrate moieties of glycoproteins.</text>
</comment>
<evidence type="ECO:0000313" key="9">
    <source>
        <dbReference type="EMBL" id="AZZ40542.1"/>
    </source>
</evidence>
<dbReference type="EMBL" id="LR134473">
    <property type="protein sequence ID" value="VEI03295.1"/>
    <property type="molecule type" value="Genomic_DNA"/>
</dbReference>
<reference evidence="12" key="1">
    <citation type="submission" date="2017-12" db="EMBL/GenBank/DDBJ databases">
        <title>Whole genome sequencing of Acidipropionibacterium jensenii strains JS279 and JS280.</title>
        <authorList>
            <person name="Deptula P."/>
            <person name="Laine P."/>
            <person name="Smolander O.-P."/>
            <person name="Paulin L."/>
            <person name="Auvinen P."/>
            <person name="Varmanen P."/>
        </authorList>
    </citation>
    <scope>NUCLEOTIDE SEQUENCE [LARGE SCALE GENOMIC DNA]</scope>
    <source>
        <strain evidence="12">JS280</strain>
    </source>
</reference>
<dbReference type="Pfam" id="PF01120">
    <property type="entry name" value="Alpha_L_fucos"/>
    <property type="match status" value="1"/>
</dbReference>
<dbReference type="EMBL" id="CP025570">
    <property type="protein sequence ID" value="AZZ40542.1"/>
    <property type="molecule type" value="Genomic_DNA"/>
</dbReference>
<protein>
    <recommendedName>
        <fullName evidence="3">alpha-L-fucosidase</fullName>
        <ecNumber evidence="3">3.2.1.51</ecNumber>
    </recommendedName>
</protein>
<dbReference type="Proteomes" id="UP000285875">
    <property type="component" value="Chromosome"/>
</dbReference>
<dbReference type="SMART" id="SM00812">
    <property type="entry name" value="Alpha_L_fucos"/>
    <property type="match status" value="1"/>
</dbReference>
<evidence type="ECO:0000256" key="6">
    <source>
        <dbReference type="ARBA" id="ARBA00023295"/>
    </source>
</evidence>
<organism evidence="9 12">
    <name type="scientific">Acidipropionibacterium jensenii</name>
    <dbReference type="NCBI Taxonomy" id="1749"/>
    <lineage>
        <taxon>Bacteria</taxon>
        <taxon>Bacillati</taxon>
        <taxon>Actinomycetota</taxon>
        <taxon>Actinomycetes</taxon>
        <taxon>Propionibacteriales</taxon>
        <taxon>Propionibacteriaceae</taxon>
        <taxon>Acidipropionibacterium</taxon>
    </lineage>
</organism>
<dbReference type="Proteomes" id="UP000277858">
    <property type="component" value="Chromosome"/>
</dbReference>